<feature type="transmembrane region" description="Helical" evidence="2">
    <location>
        <begin position="176"/>
        <end position="195"/>
    </location>
</feature>
<feature type="coiled-coil region" evidence="1">
    <location>
        <begin position="92"/>
        <end position="119"/>
    </location>
</feature>
<evidence type="ECO:0000313" key="4">
    <source>
        <dbReference type="EMBL" id="STO07718.1"/>
    </source>
</evidence>
<evidence type="ECO:0000259" key="3">
    <source>
        <dbReference type="Pfam" id="PF18160"/>
    </source>
</evidence>
<dbReference type="InterPro" id="IPR041115">
    <property type="entry name" value="SLATT_5"/>
</dbReference>
<keyword evidence="2" id="KW-1133">Transmembrane helix</keyword>
<sequence length="199" mass="23899">MSVETEETRSESVNNMNVYYELVRRVDLTRRARIKASDRLRNKHDFFEKTSYFYSLIVLILSIWFIDGEGEITKVLLISSLSLTFLTMFLGIKSYKERAGNFENNYQQLNVLLNKLQRLEACPEEITQLKLKELHRDFEKLIIEKENHISIDYKRCKPEFEKKYMWDISFYLFKEIFMRIVITVAPFLILVYFIMNSIT</sequence>
<dbReference type="EMBL" id="UGGP01000001">
    <property type="protein sequence ID" value="STO07718.1"/>
    <property type="molecule type" value="Genomic_DNA"/>
</dbReference>
<keyword evidence="1" id="KW-0175">Coiled coil</keyword>
<evidence type="ECO:0000256" key="1">
    <source>
        <dbReference type="SAM" id="Coils"/>
    </source>
</evidence>
<evidence type="ECO:0000313" key="5">
    <source>
        <dbReference type="Proteomes" id="UP000254060"/>
    </source>
</evidence>
<proteinExistence type="predicted"/>
<evidence type="ECO:0000256" key="2">
    <source>
        <dbReference type="SAM" id="Phobius"/>
    </source>
</evidence>
<dbReference type="Pfam" id="PF18160">
    <property type="entry name" value="SLATT_5"/>
    <property type="match status" value="1"/>
</dbReference>
<accession>A0A377FSL7</accession>
<dbReference type="Proteomes" id="UP000254060">
    <property type="component" value="Unassembled WGS sequence"/>
</dbReference>
<feature type="transmembrane region" description="Helical" evidence="2">
    <location>
        <begin position="50"/>
        <end position="66"/>
    </location>
</feature>
<feature type="transmembrane region" description="Helical" evidence="2">
    <location>
        <begin position="72"/>
        <end position="92"/>
    </location>
</feature>
<dbReference type="OrthoDB" id="2991565at2"/>
<protein>
    <recommendedName>
        <fullName evidence="3">SMODS and SLOG-associating 2TM effector domain-containing protein</fullName>
    </recommendedName>
</protein>
<dbReference type="AlphaFoldDB" id="A0A377FSL7"/>
<feature type="domain" description="SMODS and SLOG-associating 2TM effector" evidence="3">
    <location>
        <begin position="21"/>
        <end position="191"/>
    </location>
</feature>
<gene>
    <name evidence="4" type="ORF">NCTC13163_01073</name>
</gene>
<dbReference type="RefSeq" id="WP_029334700.1">
    <property type="nucleotide sequence ID" value="NZ_UGGP01000001.1"/>
</dbReference>
<dbReference type="STRING" id="1397694.GCA_000702585_01581"/>
<organism evidence="4 5">
    <name type="scientific">Exiguobacterium aurantiacum</name>
    <dbReference type="NCBI Taxonomy" id="33987"/>
    <lineage>
        <taxon>Bacteria</taxon>
        <taxon>Bacillati</taxon>
        <taxon>Bacillota</taxon>
        <taxon>Bacilli</taxon>
        <taxon>Bacillales</taxon>
        <taxon>Bacillales Family XII. Incertae Sedis</taxon>
        <taxon>Exiguobacterium</taxon>
    </lineage>
</organism>
<name>A0A377FSL7_9BACL</name>
<keyword evidence="2" id="KW-0472">Membrane</keyword>
<dbReference type="NCBIfam" id="NF033631">
    <property type="entry name" value="SLATT_5"/>
    <property type="match status" value="1"/>
</dbReference>
<reference evidence="4 5" key="1">
    <citation type="submission" date="2018-06" db="EMBL/GenBank/DDBJ databases">
        <authorList>
            <consortium name="Pathogen Informatics"/>
            <person name="Doyle S."/>
        </authorList>
    </citation>
    <scope>NUCLEOTIDE SEQUENCE [LARGE SCALE GENOMIC DNA]</scope>
    <source>
        <strain evidence="4 5">NCTC13163</strain>
    </source>
</reference>
<keyword evidence="2" id="KW-0812">Transmembrane</keyword>